<dbReference type="RefSeq" id="WP_212980695.1">
    <property type="nucleotide sequence ID" value="NZ_AP025343.1"/>
</dbReference>
<proteinExistence type="predicted"/>
<keyword evidence="5" id="KW-1185">Reference proteome</keyword>
<dbReference type="Gene3D" id="1.10.1660.10">
    <property type="match status" value="1"/>
</dbReference>
<evidence type="ECO:0000259" key="3">
    <source>
        <dbReference type="PROSITE" id="PS50937"/>
    </source>
</evidence>
<accession>A0A919YFZ2</accession>
<reference evidence="4 5" key="1">
    <citation type="submission" date="2021-03" db="EMBL/GenBank/DDBJ databases">
        <title>Antimicrobial resistance genes in bacteria isolated from Japanese honey, and their potential for conferring macrolide and lincosamide resistance in the American foulbrood pathogen Paenibacillus larvae.</title>
        <authorList>
            <person name="Okamoto M."/>
            <person name="Kumagai M."/>
            <person name="Kanamori H."/>
            <person name="Takamatsu D."/>
        </authorList>
    </citation>
    <scope>NUCLEOTIDE SEQUENCE [LARGE SCALE GENOMIC DNA]</scope>
    <source>
        <strain evidence="4 5">J34TS1</strain>
    </source>
</reference>
<protein>
    <recommendedName>
        <fullName evidence="3">HTH merR-type domain-containing protein</fullName>
    </recommendedName>
</protein>
<dbReference type="GO" id="GO:0003677">
    <property type="term" value="F:DNA binding"/>
    <property type="evidence" value="ECO:0007669"/>
    <property type="project" value="UniProtKB-KW"/>
</dbReference>
<dbReference type="SUPFAM" id="SSF53335">
    <property type="entry name" value="S-adenosyl-L-methionine-dependent methyltransferases"/>
    <property type="match status" value="1"/>
</dbReference>
<dbReference type="InterPro" id="IPR000551">
    <property type="entry name" value="MerR-type_HTH_dom"/>
</dbReference>
<dbReference type="GO" id="GO:0003700">
    <property type="term" value="F:DNA-binding transcription factor activity"/>
    <property type="evidence" value="ECO:0007669"/>
    <property type="project" value="InterPro"/>
</dbReference>
<dbReference type="AlphaFoldDB" id="A0A919YFZ2"/>
<feature type="domain" description="HTH merR-type" evidence="3">
    <location>
        <begin position="1"/>
        <end position="68"/>
    </location>
</feature>
<dbReference type="SMART" id="SM00422">
    <property type="entry name" value="HTH_MERR"/>
    <property type="match status" value="1"/>
</dbReference>
<dbReference type="Pfam" id="PF13411">
    <property type="entry name" value="MerR_1"/>
    <property type="match status" value="1"/>
</dbReference>
<name>A0A919YFZ2_9BACL</name>
<evidence type="ECO:0000256" key="1">
    <source>
        <dbReference type="ARBA" id="ARBA00023125"/>
    </source>
</evidence>
<sequence>MKIGAFAKKFGVSVDTVRYYIELELLLPDKKASAQYEFTPSCVDDMAFINEMKQYHFTLQEIRQMLLLKRIADFTVAEDVNRYYLRWMDEKKQQLKREKEELENSLRRLENKLLALQDETRSDAEIGVPYSFLPLLYCPSCRIPLQIRNACLQGKYMLSAQLSCCCSYRAEIRNGILLTSTKRNARSTYAYGYDHERFKLISSAFIGLTEKGNLWMARRLISESAKHRLIVEANADVYAVLPRYISSLPPETMYVFCGTSSELLIRLQKRLTQSHENLQALYIVNGDWQLPLAPATVDLIVDSFSFNDFSLENRLFPLLPMLPYLKPDARVLGQYLYYQPPAASLSWIRHLFPQAHERTYYPEYLNENFFRIGMELSECEPLGCTKDPGSYLRYHVPNEKLHLLAYLATSSHS</sequence>
<dbReference type="EMBL" id="BORT01000033">
    <property type="protein sequence ID" value="GIO50492.1"/>
    <property type="molecule type" value="Genomic_DNA"/>
</dbReference>
<dbReference type="SUPFAM" id="SSF46955">
    <property type="entry name" value="Putative DNA-binding domain"/>
    <property type="match status" value="1"/>
</dbReference>
<evidence type="ECO:0000313" key="5">
    <source>
        <dbReference type="Proteomes" id="UP000682811"/>
    </source>
</evidence>
<gene>
    <name evidence="4" type="ORF">J34TS1_52570</name>
</gene>
<evidence type="ECO:0000313" key="4">
    <source>
        <dbReference type="EMBL" id="GIO50492.1"/>
    </source>
</evidence>
<organism evidence="4 5">
    <name type="scientific">Paenibacillus azoreducens</name>
    <dbReference type="NCBI Taxonomy" id="116718"/>
    <lineage>
        <taxon>Bacteria</taxon>
        <taxon>Bacillati</taxon>
        <taxon>Bacillota</taxon>
        <taxon>Bacilli</taxon>
        <taxon>Bacillales</taxon>
        <taxon>Paenibacillaceae</taxon>
        <taxon>Paenibacillus</taxon>
    </lineage>
</organism>
<evidence type="ECO:0000256" key="2">
    <source>
        <dbReference type="SAM" id="Coils"/>
    </source>
</evidence>
<comment type="caution">
    <text evidence="4">The sequence shown here is derived from an EMBL/GenBank/DDBJ whole genome shotgun (WGS) entry which is preliminary data.</text>
</comment>
<dbReference type="PROSITE" id="PS50937">
    <property type="entry name" value="HTH_MERR_2"/>
    <property type="match status" value="1"/>
</dbReference>
<keyword evidence="1" id="KW-0238">DNA-binding</keyword>
<dbReference type="InterPro" id="IPR029063">
    <property type="entry name" value="SAM-dependent_MTases_sf"/>
</dbReference>
<dbReference type="PANTHER" id="PTHR30204:SF96">
    <property type="entry name" value="CHROMOSOME-ANCHORING PROTEIN RACA"/>
    <property type="match status" value="1"/>
</dbReference>
<dbReference type="Proteomes" id="UP000682811">
    <property type="component" value="Unassembled WGS sequence"/>
</dbReference>
<dbReference type="PANTHER" id="PTHR30204">
    <property type="entry name" value="REDOX-CYCLING DRUG-SENSING TRANSCRIPTIONAL ACTIVATOR SOXR"/>
    <property type="match status" value="1"/>
</dbReference>
<dbReference type="InterPro" id="IPR009061">
    <property type="entry name" value="DNA-bd_dom_put_sf"/>
</dbReference>
<keyword evidence="2" id="KW-0175">Coiled coil</keyword>
<dbReference type="InterPro" id="IPR047057">
    <property type="entry name" value="MerR_fam"/>
</dbReference>
<feature type="coiled-coil region" evidence="2">
    <location>
        <begin position="85"/>
        <end position="119"/>
    </location>
</feature>